<dbReference type="PANTHER" id="PTHR34126:SF1">
    <property type="entry name" value="PEROXISOME BIOGENESIS PROTEIN 22"/>
    <property type="match status" value="1"/>
</dbReference>
<keyword evidence="1" id="KW-0812">Transmembrane</keyword>
<dbReference type="EMBL" id="CAJZBQ010000030">
    <property type="protein sequence ID" value="CAG9321970.1"/>
    <property type="molecule type" value="Genomic_DNA"/>
</dbReference>
<dbReference type="InterPro" id="IPR037485">
    <property type="entry name" value="PEX22"/>
</dbReference>
<feature type="transmembrane region" description="Helical" evidence="1">
    <location>
        <begin position="20"/>
        <end position="38"/>
    </location>
</feature>
<comment type="caution">
    <text evidence="2">The sequence shown here is derived from an EMBL/GenBank/DDBJ whole genome shotgun (WGS) entry which is preliminary data.</text>
</comment>
<reference evidence="2" key="1">
    <citation type="submission" date="2021-09" db="EMBL/GenBank/DDBJ databases">
        <authorList>
            <consortium name="AG Swart"/>
            <person name="Singh M."/>
            <person name="Singh A."/>
            <person name="Seah K."/>
            <person name="Emmerich C."/>
        </authorList>
    </citation>
    <scope>NUCLEOTIDE SEQUENCE</scope>
    <source>
        <strain evidence="2">ATCC30299</strain>
    </source>
</reference>
<keyword evidence="3" id="KW-1185">Reference proteome</keyword>
<keyword evidence="1" id="KW-0472">Membrane</keyword>
<dbReference type="Proteomes" id="UP001162131">
    <property type="component" value="Unassembled WGS sequence"/>
</dbReference>
<evidence type="ECO:0000313" key="3">
    <source>
        <dbReference type="Proteomes" id="UP001162131"/>
    </source>
</evidence>
<protein>
    <submittedName>
        <fullName evidence="2">Uncharacterized protein</fullName>
    </submittedName>
</protein>
<keyword evidence="1" id="KW-1133">Transmembrane helix</keyword>
<dbReference type="PANTHER" id="PTHR34126">
    <property type="entry name" value="PEROXISOME BIOGENESIS PROTEIN 22"/>
    <property type="match status" value="1"/>
</dbReference>
<sequence>MGFKDLTLFLPAEYQTKKIGLAIFYTLIILVITICILCRKRTNPTRPPPARRPQEDIRPKICINGKLVLGSERLETLRALGKSCRVYVVFEVRTDDEEREIRDMLAKIETLEKYRILFCETEIGYKALVRQLNPRLHVECDISRAMEMKSYLNSITMITHDQCEGFYQIVDFAGSESLILNILRDIS</sequence>
<accession>A0AAU9J7P9</accession>
<dbReference type="Pfam" id="PF22978">
    <property type="entry name" value="HAD_Pex22"/>
    <property type="match status" value="1"/>
</dbReference>
<dbReference type="GO" id="GO:0007031">
    <property type="term" value="P:peroxisome organization"/>
    <property type="evidence" value="ECO:0007669"/>
    <property type="project" value="InterPro"/>
</dbReference>
<dbReference type="AlphaFoldDB" id="A0AAU9J7P9"/>
<gene>
    <name evidence="2" type="ORF">BSTOLATCC_MIC30354</name>
</gene>
<evidence type="ECO:0000313" key="2">
    <source>
        <dbReference type="EMBL" id="CAG9321970.1"/>
    </source>
</evidence>
<name>A0AAU9J7P9_9CILI</name>
<evidence type="ECO:0000256" key="1">
    <source>
        <dbReference type="SAM" id="Phobius"/>
    </source>
</evidence>
<proteinExistence type="predicted"/>
<organism evidence="2 3">
    <name type="scientific">Blepharisma stoltei</name>
    <dbReference type="NCBI Taxonomy" id="1481888"/>
    <lineage>
        <taxon>Eukaryota</taxon>
        <taxon>Sar</taxon>
        <taxon>Alveolata</taxon>
        <taxon>Ciliophora</taxon>
        <taxon>Postciliodesmatophora</taxon>
        <taxon>Heterotrichea</taxon>
        <taxon>Heterotrichida</taxon>
        <taxon>Blepharismidae</taxon>
        <taxon>Blepharisma</taxon>
    </lineage>
</organism>